<evidence type="ECO:0000313" key="2">
    <source>
        <dbReference type="EMBL" id="GIG75622.1"/>
    </source>
</evidence>
<keyword evidence="3" id="KW-1185">Reference proteome</keyword>
<dbReference type="Proteomes" id="UP000653674">
    <property type="component" value="Unassembled WGS sequence"/>
</dbReference>
<feature type="region of interest" description="Disordered" evidence="1">
    <location>
        <begin position="1"/>
        <end position="122"/>
    </location>
</feature>
<reference evidence="2" key="1">
    <citation type="submission" date="2021-01" db="EMBL/GenBank/DDBJ databases">
        <title>Whole genome shotgun sequence of Planosporangium flavigriseum NBRC 105377.</title>
        <authorList>
            <person name="Komaki H."/>
            <person name="Tamura T."/>
        </authorList>
    </citation>
    <scope>NUCLEOTIDE SEQUENCE</scope>
    <source>
        <strain evidence="2">NBRC 105377</strain>
    </source>
</reference>
<feature type="compositionally biased region" description="Polar residues" evidence="1">
    <location>
        <begin position="112"/>
        <end position="122"/>
    </location>
</feature>
<gene>
    <name evidence="2" type="ORF">Pfl04_40260</name>
</gene>
<comment type="caution">
    <text evidence="2">The sequence shown here is derived from an EMBL/GenBank/DDBJ whole genome shotgun (WGS) entry which is preliminary data.</text>
</comment>
<feature type="compositionally biased region" description="Gly residues" evidence="1">
    <location>
        <begin position="62"/>
        <end position="78"/>
    </location>
</feature>
<dbReference type="AlphaFoldDB" id="A0A8J3LPQ2"/>
<dbReference type="RefSeq" id="WP_203981494.1">
    <property type="nucleotide sequence ID" value="NZ_BAAAQJ010000030.1"/>
</dbReference>
<feature type="compositionally biased region" description="Basic and acidic residues" evidence="1">
    <location>
        <begin position="80"/>
        <end position="102"/>
    </location>
</feature>
<dbReference type="EMBL" id="BONU01000034">
    <property type="protein sequence ID" value="GIG75622.1"/>
    <property type="molecule type" value="Genomic_DNA"/>
</dbReference>
<evidence type="ECO:0000313" key="3">
    <source>
        <dbReference type="Proteomes" id="UP000653674"/>
    </source>
</evidence>
<evidence type="ECO:0000256" key="1">
    <source>
        <dbReference type="SAM" id="MobiDB-lite"/>
    </source>
</evidence>
<name>A0A8J3LPQ2_9ACTN</name>
<protein>
    <submittedName>
        <fullName evidence="2">Uncharacterized protein</fullName>
    </submittedName>
</protein>
<organism evidence="2 3">
    <name type="scientific">Planosporangium flavigriseum</name>
    <dbReference type="NCBI Taxonomy" id="373681"/>
    <lineage>
        <taxon>Bacteria</taxon>
        <taxon>Bacillati</taxon>
        <taxon>Actinomycetota</taxon>
        <taxon>Actinomycetes</taxon>
        <taxon>Micromonosporales</taxon>
        <taxon>Micromonosporaceae</taxon>
        <taxon>Planosporangium</taxon>
    </lineage>
</organism>
<feature type="compositionally biased region" description="Basic and acidic residues" evidence="1">
    <location>
        <begin position="1"/>
        <end position="27"/>
    </location>
</feature>
<sequence length="122" mass="13006">MTQERDPRAEENQERERRRHGIPEEPKVTPATTADMEVEPAPNTALAEALATSDIITEDDGSGLGGGSSGSSSGGSGFEGHPDWKDPDVAPKPKELPDPDGRDEPDEAPQPVWTQQPGKGPR</sequence>
<accession>A0A8J3LPQ2</accession>
<proteinExistence type="predicted"/>